<keyword evidence="3" id="KW-1185">Reference proteome</keyword>
<evidence type="ECO:0000313" key="2">
    <source>
        <dbReference type="EMBL" id="TDD97872.1"/>
    </source>
</evidence>
<dbReference type="OrthoDB" id="9812921at2"/>
<organism evidence="2 3">
    <name type="scientific">Flavobacterium cellulosilyticum</name>
    <dbReference type="NCBI Taxonomy" id="2541731"/>
    <lineage>
        <taxon>Bacteria</taxon>
        <taxon>Pseudomonadati</taxon>
        <taxon>Bacteroidota</taxon>
        <taxon>Flavobacteriia</taxon>
        <taxon>Flavobacteriales</taxon>
        <taxon>Flavobacteriaceae</taxon>
        <taxon>Flavobacterium</taxon>
    </lineage>
</organism>
<proteinExistence type="predicted"/>
<dbReference type="Gene3D" id="2.120.10.30">
    <property type="entry name" value="TolB, C-terminal domain"/>
    <property type="match status" value="1"/>
</dbReference>
<dbReference type="Proteomes" id="UP000295479">
    <property type="component" value="Unassembled WGS sequence"/>
</dbReference>
<dbReference type="EMBL" id="SMFK01000003">
    <property type="protein sequence ID" value="TDD97872.1"/>
    <property type="molecule type" value="Genomic_DNA"/>
</dbReference>
<gene>
    <name evidence="2" type="ORF">E0F76_07165</name>
</gene>
<accession>A0A4R5CKA2</accession>
<name>A0A4R5CKA2_9FLAO</name>
<dbReference type="Pfam" id="PF00326">
    <property type="entry name" value="Peptidase_S9"/>
    <property type="match status" value="1"/>
</dbReference>
<feature type="domain" description="Peptidase S9 prolyl oligopeptidase catalytic" evidence="1">
    <location>
        <begin position="712"/>
        <end position="882"/>
    </location>
</feature>
<comment type="caution">
    <text evidence="2">The sequence shown here is derived from an EMBL/GenBank/DDBJ whole genome shotgun (WGS) entry which is preliminary data.</text>
</comment>
<dbReference type="InterPro" id="IPR029058">
    <property type="entry name" value="AB_hydrolase_fold"/>
</dbReference>
<dbReference type="InterPro" id="IPR011042">
    <property type="entry name" value="6-blade_b-propeller_TolB-like"/>
</dbReference>
<dbReference type="SUPFAM" id="SSF82171">
    <property type="entry name" value="DPP6 N-terminal domain-like"/>
    <property type="match status" value="1"/>
</dbReference>
<dbReference type="PANTHER" id="PTHR11731">
    <property type="entry name" value="PROTEASE FAMILY S9B,C DIPEPTIDYL-PEPTIDASE IV-RELATED"/>
    <property type="match status" value="1"/>
</dbReference>
<dbReference type="GO" id="GO:0008239">
    <property type="term" value="F:dipeptidyl-peptidase activity"/>
    <property type="evidence" value="ECO:0007669"/>
    <property type="project" value="TreeGrafter"/>
</dbReference>
<dbReference type="AlphaFoldDB" id="A0A4R5CKA2"/>
<dbReference type="Gene3D" id="3.40.50.1820">
    <property type="entry name" value="alpha/beta hydrolase"/>
    <property type="match status" value="1"/>
</dbReference>
<reference evidence="2 3" key="1">
    <citation type="submission" date="2019-03" db="EMBL/GenBank/DDBJ databases">
        <title>Flavobacterium AR-3-4 sp. nov. isolated from arctic soil.</title>
        <authorList>
            <person name="Chaudhary D.K."/>
        </authorList>
    </citation>
    <scope>NUCLEOTIDE SEQUENCE [LARGE SCALE GENOMIC DNA]</scope>
    <source>
        <strain evidence="2 3">AR-3-4</strain>
    </source>
</reference>
<protein>
    <submittedName>
        <fullName evidence="2">S9 family peptidase</fullName>
    </submittedName>
</protein>
<evidence type="ECO:0000313" key="3">
    <source>
        <dbReference type="Proteomes" id="UP000295479"/>
    </source>
</evidence>
<dbReference type="InterPro" id="IPR050278">
    <property type="entry name" value="Serine_Prot_S9B/DPPIV"/>
</dbReference>
<sequence length="894" mass="102731">MNQIQNSLLLQHIKFCNKHLAIRQKLPPKLALYVFFWLVCYPVFGQVQPKAPVTEADYHLWGTLYFDKISDLGNWVSYRMDYDEHPDTLFVKNAAATTTHKFPESTTGTFNKESQFACLVPGKGLELLNMETASRKFIPSVTSFLFTTNGKFLITQNRAASVNWVCIRDTNGKILDSIIGVSSYKLNPAGDTMLCSVTEGNNNSIVQITMRNLIAKKIIVQDKAGTFTNMVWQNSGQSFAFLQHLGDAVSGNERNTVFYYRLKEQKMYHFEPERINNFPDDLRIANGYESRLTISDDGSKIFFGLIKKIPTAEYADNEVQIWNGNDKRLYPQRKEYRDWEIIAKLAAWWPRENSFIQIASDDKPFVVLDGKQEYAITFNPTDRELQYKLYPNTNFFLTELKSGKTRLWLENQSTDMNNLSISPDGKYAAYFTKGNWWIYSFSAGTYTNVTKKMNLALLSEENGEPTSFGVEGWGLDGQTIVLRDQYDLWEITTNGSSCQRITFGMEKGISYRVKRPGIDLSRKSNFDGFTGLAIDVNNLLLEATAKEDNGYFILDRKKGMYPIAWGTGFISNLAKAEGNHVYIYQEEDFDRPPSLKIKNSKNDKVNILIQSNYQHKNYLWGKAEAIHYRNSKGIKLNGVLFYPAAYNPEKKYPMVVHIYEKLFDRLHRYFNPSQFNMEGFNIANLTAKGYFVLLPDIEYEMGNPGLSAADCTIAATKEVIRRGLVNSDKIGLTGHSFGGYETNFIITQTDLFAAAVSGAGISDLRSHYLSIGWPLGSAEIWRYESQQLRMNKSLFEDKDGYDRNSPVAHADRVNTPLLLWSGEEDRQIHYYQSIAFYLALQRCFKKEIMLVYPSDRHVIYDRSHQKDLTRRIEEWFDYYLKDKSEAKWIVNGTK</sequence>
<dbReference type="GO" id="GO:0008236">
    <property type="term" value="F:serine-type peptidase activity"/>
    <property type="evidence" value="ECO:0007669"/>
    <property type="project" value="InterPro"/>
</dbReference>
<dbReference type="SUPFAM" id="SSF53474">
    <property type="entry name" value="alpha/beta-Hydrolases"/>
    <property type="match status" value="1"/>
</dbReference>
<evidence type="ECO:0000259" key="1">
    <source>
        <dbReference type="Pfam" id="PF00326"/>
    </source>
</evidence>
<dbReference type="GO" id="GO:0006508">
    <property type="term" value="P:proteolysis"/>
    <property type="evidence" value="ECO:0007669"/>
    <property type="project" value="InterPro"/>
</dbReference>
<dbReference type="RefSeq" id="WP_132003482.1">
    <property type="nucleotide sequence ID" value="NZ_SMFK01000003.1"/>
</dbReference>
<dbReference type="PANTHER" id="PTHR11731:SF193">
    <property type="entry name" value="DIPEPTIDYL PEPTIDASE 9"/>
    <property type="match status" value="1"/>
</dbReference>
<dbReference type="InterPro" id="IPR001375">
    <property type="entry name" value="Peptidase_S9_cat"/>
</dbReference>